<name>A0A2V3PSB5_9BACT</name>
<dbReference type="InterPro" id="IPR051801">
    <property type="entry name" value="GH28_Enzymes"/>
</dbReference>
<dbReference type="Proteomes" id="UP000247973">
    <property type="component" value="Unassembled WGS sequence"/>
</dbReference>
<proteinExistence type="predicted"/>
<comment type="caution">
    <text evidence="1">The sequence shown here is derived from an EMBL/GenBank/DDBJ whole genome shotgun (WGS) entry which is preliminary data.</text>
</comment>
<dbReference type="EMBL" id="QICL01000005">
    <property type="protein sequence ID" value="PXV66293.1"/>
    <property type="molecule type" value="Genomic_DNA"/>
</dbReference>
<dbReference type="SUPFAM" id="SSF51126">
    <property type="entry name" value="Pectin lyase-like"/>
    <property type="match status" value="1"/>
</dbReference>
<accession>A0A2V3PSB5</accession>
<dbReference type="CDD" id="cd14670">
    <property type="entry name" value="BslA_like"/>
    <property type="match status" value="1"/>
</dbReference>
<dbReference type="InterPro" id="IPR011050">
    <property type="entry name" value="Pectin_lyase_fold/virulence"/>
</dbReference>
<dbReference type="Gene3D" id="2.160.20.10">
    <property type="entry name" value="Single-stranded right-handed beta-helix, Pectin lyase-like"/>
    <property type="match status" value="1"/>
</dbReference>
<dbReference type="InterPro" id="IPR012334">
    <property type="entry name" value="Pectin_lyas_fold"/>
</dbReference>
<protein>
    <recommendedName>
        <fullName evidence="3">Polygalacturonase</fullName>
    </recommendedName>
</protein>
<organism evidence="1 2">
    <name type="scientific">Dysgonomonas alginatilytica</name>
    <dbReference type="NCBI Taxonomy" id="1605892"/>
    <lineage>
        <taxon>Bacteria</taxon>
        <taxon>Pseudomonadati</taxon>
        <taxon>Bacteroidota</taxon>
        <taxon>Bacteroidia</taxon>
        <taxon>Bacteroidales</taxon>
        <taxon>Dysgonomonadaceae</taxon>
        <taxon>Dysgonomonas</taxon>
    </lineage>
</organism>
<dbReference type="RefSeq" id="WP_110309955.1">
    <property type="nucleotide sequence ID" value="NZ_QICL01000005.1"/>
</dbReference>
<sequence length="952" mass="106013">MRRLIITLSVLINTAFLWGAASKSSTILVERGFAPNVIRIGVDTLVISSSSTYLYTVDTPEDQGLVSTGITVNSLQEQLRRKDNEPFAYTILDKDGKVKMNGYLVSDDILEITISGKKKRFNIKVEEKALSPKLAAHRENYTIDIPSDIVLDFIAGQRTPYATIRIYIPKGINVTLDNTTVDVIGRGEVSLRDLPKQSIGRTGTNYSCKKVGEATVSTHTDGGQIITFSDIDLRPLNGIDLRIRIKNVELARRGNYVFQSDYTTSQPQIYTSAITPMSVATVTATTSITNFRRELPRMFTYNESSELYTDLKFQWSVPKKATKVILMQSLNDGKSWSVAKEVDPLLSSVEFRNIEKDKLYMFRLSVRGGDNEGDSNPVYFYSGKWSARSLGIKGDGIADDTEAVNKAIDYINSLGGGVLSFTKGVYNIRTAHLKSNVWLHIDKDATLKAIQGNDAPENTWFSDKAYRSGLSPTDKSPYSDPENYLTKQDVGHTFFRNTMFFAEREENIKIFGNGRITGDSNLVTGDKVMNNAPEKRADKMFTFKLCKNVEIGGYNIDKDLWYNPSTDEPYYLNDKNEMLDNMLYIDQGGHFVLLATGSDSINVHDTYFGKAEVGNSRDIYDFMGCSHVIAKNIYSKVSSDDIVKLGSDCSLGFTRPAKDYMVRNIIGDTNCNLFQIGSETADDIQDVYIDNIYVLGSNKAGFSISTNDGGHVKNIYLNTGRTGLVHHPSKMFRTRAPFFISISNRGRVIGADVEMYSFSENAETRNELLCTNVNIGSVENIIINNVDISEVYAGSSFKAPRWVAYDGKQNEATPIIAGYKLADSDKVQGGLNFKLPNGEHTAYIKNIQFKDINLLVKGGHPSEDSDASPPEIGVGRYNVGDMKIQPAYGFWFRHAKEVLLKNCVIRYEKPDGRYAVVLDDVIGATIESLAIPEDHVKQPAIKEINAQKITVK</sequence>
<dbReference type="InterPro" id="IPR034650">
    <property type="entry name" value="YuaB-like"/>
</dbReference>
<dbReference type="PANTHER" id="PTHR31339">
    <property type="entry name" value="PECTIN LYASE-RELATED"/>
    <property type="match status" value="1"/>
</dbReference>
<keyword evidence="2" id="KW-1185">Reference proteome</keyword>
<evidence type="ECO:0008006" key="3">
    <source>
        <dbReference type="Google" id="ProtNLM"/>
    </source>
</evidence>
<evidence type="ECO:0000313" key="2">
    <source>
        <dbReference type="Proteomes" id="UP000247973"/>
    </source>
</evidence>
<dbReference type="PANTHER" id="PTHR31339:SF9">
    <property type="entry name" value="PLASMIN AND FIBRONECTIN-BINDING PROTEIN A"/>
    <property type="match status" value="1"/>
</dbReference>
<dbReference type="OrthoDB" id="9795222at2"/>
<dbReference type="AlphaFoldDB" id="A0A2V3PSB5"/>
<evidence type="ECO:0000313" key="1">
    <source>
        <dbReference type="EMBL" id="PXV66293.1"/>
    </source>
</evidence>
<reference evidence="1 2" key="1">
    <citation type="submission" date="2018-03" db="EMBL/GenBank/DDBJ databases">
        <title>Genomic Encyclopedia of Archaeal and Bacterial Type Strains, Phase II (KMG-II): from individual species to whole genera.</title>
        <authorList>
            <person name="Goeker M."/>
        </authorList>
    </citation>
    <scope>NUCLEOTIDE SEQUENCE [LARGE SCALE GENOMIC DNA]</scope>
    <source>
        <strain evidence="1 2">DSM 100214</strain>
    </source>
</reference>
<gene>
    <name evidence="1" type="ORF">CLV62_10544</name>
</gene>